<proteinExistence type="predicted"/>
<dbReference type="InterPro" id="IPR036457">
    <property type="entry name" value="PPM-type-like_dom_sf"/>
</dbReference>
<feature type="region of interest" description="Disordered" evidence="1">
    <location>
        <begin position="77"/>
        <end position="98"/>
    </location>
</feature>
<accession>A0A7S4EZA3</accession>
<dbReference type="AlphaFoldDB" id="A0A7S4EZA3"/>
<evidence type="ECO:0008006" key="3">
    <source>
        <dbReference type="Google" id="ProtNLM"/>
    </source>
</evidence>
<dbReference type="Gene3D" id="3.60.40.10">
    <property type="entry name" value="PPM-type phosphatase domain"/>
    <property type="match status" value="1"/>
</dbReference>
<protein>
    <recommendedName>
        <fullName evidence="3">PPM-type phosphatase domain-containing protein</fullName>
    </recommendedName>
</protein>
<sequence length="164" mass="18251">MVIIGSDGLWDGISLRGAAAIAARNHSTLETANRLIESALKFFGLFDDMTCVVMKRGNFKMPEGTLRRRMPKLKLRRRASAPEFRSKGSCEELDLGDDGDEVELADETDIESNSSMHSIKKRHEEARGIDGWSDSPSVKGNKHGFGRMFTIHSRRPGTAEREGE</sequence>
<name>A0A7S4EZA3_CHRCT</name>
<dbReference type="EMBL" id="HBIZ01024758">
    <property type="protein sequence ID" value="CAE0763072.1"/>
    <property type="molecule type" value="Transcribed_RNA"/>
</dbReference>
<dbReference type="SUPFAM" id="SSF81606">
    <property type="entry name" value="PP2C-like"/>
    <property type="match status" value="1"/>
</dbReference>
<evidence type="ECO:0000313" key="2">
    <source>
        <dbReference type="EMBL" id="CAE0763072.1"/>
    </source>
</evidence>
<feature type="region of interest" description="Disordered" evidence="1">
    <location>
        <begin position="110"/>
        <end position="164"/>
    </location>
</feature>
<organism evidence="2">
    <name type="scientific">Chrysotila carterae</name>
    <name type="common">Marine alga</name>
    <name type="synonym">Syracosphaera carterae</name>
    <dbReference type="NCBI Taxonomy" id="13221"/>
    <lineage>
        <taxon>Eukaryota</taxon>
        <taxon>Haptista</taxon>
        <taxon>Haptophyta</taxon>
        <taxon>Prymnesiophyceae</taxon>
        <taxon>Isochrysidales</taxon>
        <taxon>Isochrysidaceae</taxon>
        <taxon>Chrysotila</taxon>
    </lineage>
</organism>
<evidence type="ECO:0000256" key="1">
    <source>
        <dbReference type="SAM" id="MobiDB-lite"/>
    </source>
</evidence>
<reference evidence="2" key="1">
    <citation type="submission" date="2021-01" db="EMBL/GenBank/DDBJ databases">
        <authorList>
            <person name="Corre E."/>
            <person name="Pelletier E."/>
            <person name="Niang G."/>
            <person name="Scheremetjew M."/>
            <person name="Finn R."/>
            <person name="Kale V."/>
            <person name="Holt S."/>
            <person name="Cochrane G."/>
            <person name="Meng A."/>
            <person name="Brown T."/>
            <person name="Cohen L."/>
        </authorList>
    </citation>
    <scope>NUCLEOTIDE SEQUENCE</scope>
    <source>
        <strain evidence="2">CCMP645</strain>
    </source>
</reference>
<gene>
    <name evidence="2" type="ORF">PCAR00345_LOCUS15684</name>
</gene>